<proteinExistence type="predicted"/>
<feature type="region of interest" description="Disordered" evidence="1">
    <location>
        <begin position="137"/>
        <end position="156"/>
    </location>
</feature>
<accession>A0A836B1L5</accession>
<keyword evidence="2" id="KW-0472">Membrane</keyword>
<keyword evidence="4" id="KW-1185">Reference proteome</keyword>
<dbReference type="Proteomes" id="UP000650467">
    <property type="component" value="Unassembled WGS sequence"/>
</dbReference>
<comment type="caution">
    <text evidence="3">The sequence shown here is derived from an EMBL/GenBank/DDBJ whole genome shotgun (WGS) entry which is preliminary data.</text>
</comment>
<feature type="transmembrane region" description="Helical" evidence="2">
    <location>
        <begin position="12"/>
        <end position="32"/>
    </location>
</feature>
<gene>
    <name evidence="3" type="ORF">HXX76_001368</name>
</gene>
<keyword evidence="2" id="KW-0812">Transmembrane</keyword>
<dbReference type="AlphaFoldDB" id="A0A836B1L5"/>
<organism evidence="3 4">
    <name type="scientific">Chlamydomonas incerta</name>
    <dbReference type="NCBI Taxonomy" id="51695"/>
    <lineage>
        <taxon>Eukaryota</taxon>
        <taxon>Viridiplantae</taxon>
        <taxon>Chlorophyta</taxon>
        <taxon>core chlorophytes</taxon>
        <taxon>Chlorophyceae</taxon>
        <taxon>CS clade</taxon>
        <taxon>Chlamydomonadales</taxon>
        <taxon>Chlamydomonadaceae</taxon>
        <taxon>Chlamydomonas</taxon>
    </lineage>
</organism>
<sequence length="225" mass="23281">MAVAPRAGPSPQLAGLISVLGLLLLLGAPLLLSRAGGRGPQLAQQSTESSAVTYAAATNSNARVHDGAAAIRRLMTRHPTGGSYGGYGGYGYGGYGYGGYGYGGYGYGGYGHGGGYGYGGYGGGGYSYGGYGSYQTPTETKPEYTEPDSSPLPLSSLNMRRRLLTEDTPGSYTPGYYGYYSPPSYGYYSPPSYPPPYGGYMPPPYGGGYGGYGGYGYGGYGYGYY</sequence>
<evidence type="ECO:0000313" key="3">
    <source>
        <dbReference type="EMBL" id="KAG2444624.1"/>
    </source>
</evidence>
<reference evidence="3" key="1">
    <citation type="journal article" date="2020" name="bioRxiv">
        <title>Comparative genomics of Chlamydomonas.</title>
        <authorList>
            <person name="Craig R.J."/>
            <person name="Hasan A.R."/>
            <person name="Ness R.W."/>
            <person name="Keightley P.D."/>
        </authorList>
    </citation>
    <scope>NUCLEOTIDE SEQUENCE</scope>
    <source>
        <strain evidence="3">SAG 7.73</strain>
    </source>
</reference>
<evidence type="ECO:0000256" key="1">
    <source>
        <dbReference type="SAM" id="MobiDB-lite"/>
    </source>
</evidence>
<protein>
    <submittedName>
        <fullName evidence="3">Uncharacterized protein</fullName>
    </submittedName>
</protein>
<evidence type="ECO:0000313" key="4">
    <source>
        <dbReference type="Proteomes" id="UP000650467"/>
    </source>
</evidence>
<feature type="compositionally biased region" description="Low complexity" evidence="1">
    <location>
        <begin position="147"/>
        <end position="156"/>
    </location>
</feature>
<evidence type="ECO:0000256" key="2">
    <source>
        <dbReference type="SAM" id="Phobius"/>
    </source>
</evidence>
<dbReference type="EMBL" id="JAEHOC010000002">
    <property type="protein sequence ID" value="KAG2444624.1"/>
    <property type="molecule type" value="Genomic_DNA"/>
</dbReference>
<name>A0A836B1L5_CHLIN</name>
<keyword evidence="2" id="KW-1133">Transmembrane helix</keyword>